<accession>A0AA41K7N6</accession>
<dbReference type="RefSeq" id="WP_117450585.1">
    <property type="nucleotide sequence ID" value="NZ_CABJDD010000002.1"/>
</dbReference>
<dbReference type="InterPro" id="IPR017853">
    <property type="entry name" value="GH"/>
</dbReference>
<name>A0AA41K7N6_9FIRM</name>
<dbReference type="AlphaFoldDB" id="A0AA41K7N6"/>
<dbReference type="InterPro" id="IPR002252">
    <property type="entry name" value="Glyco_hydro_36"/>
</dbReference>
<protein>
    <submittedName>
        <fullName evidence="1">Alpha-galactosidase</fullName>
    </submittedName>
</protein>
<gene>
    <name evidence="1" type="ORF">GPL26_21685</name>
</gene>
<reference evidence="1" key="1">
    <citation type="journal article" date="2021" name="Gut Microbes">
        <title>A synthetic consortium of 100 gut commensals modulates the composition and function in a colon model of the microbiome of elderly subjects.</title>
        <authorList>
            <person name="Perez M."/>
            <person name="Ntemiri A."/>
            <person name="Tan H."/>
            <person name="Harris H.M.B."/>
            <person name="Roager H.M."/>
            <person name="Ribiere C."/>
            <person name="O'Toole P.W."/>
        </authorList>
    </citation>
    <scope>NUCLEOTIDE SEQUENCE</scope>
    <source>
        <strain evidence="1">MCC335</strain>
    </source>
</reference>
<evidence type="ECO:0000313" key="1">
    <source>
        <dbReference type="EMBL" id="MBT9812233.1"/>
    </source>
</evidence>
<dbReference type="Gene3D" id="2.70.98.60">
    <property type="entry name" value="alpha-galactosidase from lactobacil brevis"/>
    <property type="match status" value="1"/>
</dbReference>
<dbReference type="Gene3D" id="3.20.20.70">
    <property type="entry name" value="Aldolase class I"/>
    <property type="match status" value="1"/>
</dbReference>
<dbReference type="CDD" id="cd14791">
    <property type="entry name" value="GH36"/>
    <property type="match status" value="1"/>
</dbReference>
<proteinExistence type="predicted"/>
<dbReference type="Proteomes" id="UP000708338">
    <property type="component" value="Unassembled WGS sequence"/>
</dbReference>
<dbReference type="Pfam" id="PF02065">
    <property type="entry name" value="Melibiase"/>
    <property type="match status" value="1"/>
</dbReference>
<dbReference type="SUPFAM" id="SSF51445">
    <property type="entry name" value="(Trans)glycosidases"/>
    <property type="match status" value="1"/>
</dbReference>
<dbReference type="EMBL" id="WQPS01000043">
    <property type="protein sequence ID" value="MBT9812233.1"/>
    <property type="molecule type" value="Genomic_DNA"/>
</dbReference>
<dbReference type="PRINTS" id="PR00743">
    <property type="entry name" value="GLHYDRLASE36"/>
</dbReference>
<sequence length="700" mass="79301">MDTILKEYTLGDMTARYLLDEEQHAGLELYPTHMPVPAYRKKKAKLDGMVQLKLAGDVYNGAYAPGNTLRNGGSVDQLHYKSQETVEERDGLTIITHLRDDRGCGIRHFLHWEQGMPWVRMWNELTNESRETILLEMISSFSLTGISPYLEGDCHDQIQVHRLMSRWSQEGTLLTQSMEELQLDTSWNMESVRCERFGQVGSLPVNHYFPFLAMEDRKNHVFWGVQLAHGSSWQMEVYRIDENIAVSGGLADREFGHWMKQVGPGGHFTTPESIVTVCNTDSIDILTGRLTEAGQKAADNGPGIEQELPMVFNEYCTTWGCPSHENIVEILQTVREKGFTYFVIDCGWYKEDGIPWDISMGDYNISKTLFPGGLEQTVKAIKEAGLKPGIWFEIENVGKASMAYQMEEHLLHLDGKVLTTTRRRFWDMNDPWVEEYLSERVIGMLKRYGFEYMKIDYNDTIGMGCDGSESIGEGLRKNVEKTYGFLDKIKREIPGIVLENCASGGHRLEPRFMASTSMASFSDAHECEEIPIIAANLHRAILPRQSQIWAVIREQDSEKRIAYSIVSTFLGRLCLSGDVTRLTESQWEVIDRGMKFYKKLVPIIKHGQSYRFGPAVGSIRHPKGWQAVVRVGRDGGQAFVILHTFDGSLPERISIDLPQGCPETVQDMYSDTDEAVTVEQGCLCWVPSDNRKAAAVLLGT</sequence>
<evidence type="ECO:0000313" key="2">
    <source>
        <dbReference type="Proteomes" id="UP000708338"/>
    </source>
</evidence>
<comment type="caution">
    <text evidence="1">The sequence shown here is derived from an EMBL/GenBank/DDBJ whole genome shotgun (WGS) entry which is preliminary data.</text>
</comment>
<organism evidence="1 2">
    <name type="scientific">Enterocloster citroniae</name>
    <dbReference type="NCBI Taxonomy" id="358743"/>
    <lineage>
        <taxon>Bacteria</taxon>
        <taxon>Bacillati</taxon>
        <taxon>Bacillota</taxon>
        <taxon>Clostridia</taxon>
        <taxon>Lachnospirales</taxon>
        <taxon>Lachnospiraceae</taxon>
        <taxon>Enterocloster</taxon>
    </lineage>
</organism>
<dbReference type="GO" id="GO:0004557">
    <property type="term" value="F:alpha-galactosidase activity"/>
    <property type="evidence" value="ECO:0007669"/>
    <property type="project" value="InterPro"/>
</dbReference>
<dbReference type="GO" id="GO:0016052">
    <property type="term" value="P:carbohydrate catabolic process"/>
    <property type="evidence" value="ECO:0007669"/>
    <property type="project" value="InterPro"/>
</dbReference>
<dbReference type="InterPro" id="IPR038417">
    <property type="entry name" value="Alpga-gal_N_sf"/>
</dbReference>
<dbReference type="InterPro" id="IPR013785">
    <property type="entry name" value="Aldolase_TIM"/>
</dbReference>